<sequence>MLGLGILYYCHHIMQDALKKIFQKYPQTEAPFMHEQLAEWSVSRPLTGLRVVHHVPVVTNTLLKIACLIAAGADITVTNPTEFCHAHPHAVSSLKEAKIRYVEDIHALAGESFDLYFDCGAQLYQFLGRPKIGAIELTGSGDQFYRQQPLNFPVISVDRTMTKQLETVFGCAESSHLALVQLTGINLAETSWIIFGFGKIGRGLAYFCTQNKVPVAVVDPSEQQRNLAQKLGIKTIDPQDFSELERALIEANVVVTATGKKAVMDDYPHSWFSGKILANLGVYDEFGPHFSDDEVLNHKMPINFVLNEPTPMKYIDPEFYIHNLAALMLLNEKITPGVHGISSTLDNRIVENWCAYHSFPVNAINAWLHL</sequence>
<evidence type="ECO:0000256" key="4">
    <source>
        <dbReference type="ARBA" id="ARBA00023027"/>
    </source>
</evidence>
<dbReference type="STRING" id="464.Lgor_1363"/>
<evidence type="ECO:0000313" key="6">
    <source>
        <dbReference type="EMBL" id="SIQ51353.1"/>
    </source>
</evidence>
<dbReference type="PANTHER" id="PTHR23420:SF0">
    <property type="entry name" value="ADENOSYLHOMOCYSTEINASE"/>
    <property type="match status" value="1"/>
</dbReference>
<keyword evidence="4" id="KW-0520">NAD</keyword>
<dbReference type="Pfam" id="PF03435">
    <property type="entry name" value="Sacchrp_dh_NADP"/>
    <property type="match status" value="1"/>
</dbReference>
<feature type="domain" description="S-adenosyl-L-homocysteine hydrolase NAD binding" evidence="5">
    <location>
        <begin position="167"/>
        <end position="329"/>
    </location>
</feature>
<dbReference type="InterPro" id="IPR036291">
    <property type="entry name" value="NAD(P)-bd_dom_sf"/>
</dbReference>
<name>A0A377GIP8_9GAMM</name>
<dbReference type="GO" id="GO:0006730">
    <property type="term" value="P:one-carbon metabolic process"/>
    <property type="evidence" value="ECO:0007669"/>
    <property type="project" value="UniProtKB-KW"/>
</dbReference>
<evidence type="ECO:0000313" key="8">
    <source>
        <dbReference type="Proteomes" id="UP000186808"/>
    </source>
</evidence>
<dbReference type="GO" id="GO:0004013">
    <property type="term" value="F:adenosylhomocysteinase activity"/>
    <property type="evidence" value="ECO:0007669"/>
    <property type="project" value="TreeGrafter"/>
</dbReference>
<dbReference type="Gene3D" id="3.40.50.720">
    <property type="entry name" value="NAD(P)-binding Rossmann-like Domain"/>
    <property type="match status" value="1"/>
</dbReference>
<dbReference type="AlphaFoldDB" id="A0A377GIP8"/>
<evidence type="ECO:0000256" key="3">
    <source>
        <dbReference type="ARBA" id="ARBA00022563"/>
    </source>
</evidence>
<dbReference type="EMBL" id="UGGV01000001">
    <property type="protein sequence ID" value="STO24405.1"/>
    <property type="molecule type" value="Genomic_DNA"/>
</dbReference>
<keyword evidence="8" id="KW-1185">Reference proteome</keyword>
<comment type="similarity">
    <text evidence="2">Belongs to the adenosylhomocysteinase family.</text>
</comment>
<comment type="cofactor">
    <cofactor evidence="1">
        <name>NAD(+)</name>
        <dbReference type="ChEBI" id="CHEBI:57540"/>
    </cofactor>
</comment>
<dbReference type="EC" id="3.3.1.1" evidence="7"/>
<dbReference type="GO" id="GO:0005829">
    <property type="term" value="C:cytosol"/>
    <property type="evidence" value="ECO:0007669"/>
    <property type="project" value="TreeGrafter"/>
</dbReference>
<keyword evidence="7" id="KW-0378">Hydrolase</keyword>
<gene>
    <name evidence="7" type="primary">ahcY_1</name>
    <name evidence="7" type="ORF">NCTC11401_01217</name>
    <name evidence="6" type="ORF">SAMN05421777_101202</name>
</gene>
<keyword evidence="3" id="KW-0554">One-carbon metabolism</keyword>
<dbReference type="SMART" id="SM00997">
    <property type="entry name" value="AdoHcyase_NAD"/>
    <property type="match status" value="1"/>
</dbReference>
<reference evidence="6 8" key="1">
    <citation type="submission" date="2017-01" db="EMBL/GenBank/DDBJ databases">
        <authorList>
            <person name="Varghese N."/>
            <person name="Submissions S."/>
        </authorList>
    </citation>
    <scope>NUCLEOTIDE SEQUENCE [LARGE SCALE GENOMIC DNA]</scope>
    <source>
        <strain evidence="6 8">ATCC 33342</strain>
    </source>
</reference>
<dbReference type="SUPFAM" id="SSF51735">
    <property type="entry name" value="NAD(P)-binding Rossmann-fold domains"/>
    <property type="match status" value="1"/>
</dbReference>
<evidence type="ECO:0000313" key="7">
    <source>
        <dbReference type="EMBL" id="STO24405.1"/>
    </source>
</evidence>
<dbReference type="Gene3D" id="3.40.50.1480">
    <property type="entry name" value="Adenosylhomocysteinase-like"/>
    <property type="match status" value="1"/>
</dbReference>
<dbReference type="Proteomes" id="UP000254374">
    <property type="component" value="Unassembled WGS sequence"/>
</dbReference>
<proteinExistence type="inferred from homology"/>
<dbReference type="EMBL" id="FTNL01000001">
    <property type="protein sequence ID" value="SIQ51353.1"/>
    <property type="molecule type" value="Genomic_DNA"/>
</dbReference>
<evidence type="ECO:0000313" key="9">
    <source>
        <dbReference type="Proteomes" id="UP000254374"/>
    </source>
</evidence>
<dbReference type="InterPro" id="IPR000043">
    <property type="entry name" value="Adenosylhomocysteinase-like"/>
</dbReference>
<dbReference type="Proteomes" id="UP000186808">
    <property type="component" value="Unassembled WGS sequence"/>
</dbReference>
<accession>A0A377GIP8</accession>
<dbReference type="InterPro" id="IPR042172">
    <property type="entry name" value="Adenosylhomocyst_ase-like_sf"/>
</dbReference>
<dbReference type="InterPro" id="IPR005097">
    <property type="entry name" value="Sacchrp_dh_NADP-bd"/>
</dbReference>
<reference evidence="7 9" key="2">
    <citation type="submission" date="2018-06" db="EMBL/GenBank/DDBJ databases">
        <authorList>
            <consortium name="Pathogen Informatics"/>
            <person name="Doyle S."/>
        </authorList>
    </citation>
    <scope>NUCLEOTIDE SEQUENCE [LARGE SCALE GENOMIC DNA]</scope>
    <source>
        <strain evidence="7 9">NCTC11401</strain>
    </source>
</reference>
<protein>
    <submittedName>
        <fullName evidence="7">Adenosylhomocysteinase</fullName>
        <ecNumber evidence="7">3.3.1.1</ecNumber>
    </submittedName>
</protein>
<evidence type="ECO:0000259" key="5">
    <source>
        <dbReference type="SMART" id="SM00997"/>
    </source>
</evidence>
<organism evidence="7 9">
    <name type="scientific">Fluoribacter gormanii</name>
    <dbReference type="NCBI Taxonomy" id="464"/>
    <lineage>
        <taxon>Bacteria</taxon>
        <taxon>Pseudomonadati</taxon>
        <taxon>Pseudomonadota</taxon>
        <taxon>Gammaproteobacteria</taxon>
        <taxon>Legionellales</taxon>
        <taxon>Legionellaceae</taxon>
        <taxon>Fluoribacter</taxon>
    </lineage>
</organism>
<dbReference type="GO" id="GO:0033353">
    <property type="term" value="P:S-adenosylmethionine cycle"/>
    <property type="evidence" value="ECO:0007669"/>
    <property type="project" value="TreeGrafter"/>
</dbReference>
<evidence type="ECO:0000256" key="1">
    <source>
        <dbReference type="ARBA" id="ARBA00001911"/>
    </source>
</evidence>
<evidence type="ECO:0000256" key="2">
    <source>
        <dbReference type="ARBA" id="ARBA00007122"/>
    </source>
</evidence>
<dbReference type="InterPro" id="IPR015878">
    <property type="entry name" value="Ado_hCys_hydrolase_NAD-bd"/>
</dbReference>
<dbReference type="PANTHER" id="PTHR23420">
    <property type="entry name" value="ADENOSYLHOMOCYSTEINASE"/>
    <property type="match status" value="1"/>
</dbReference>
<dbReference type="SUPFAM" id="SSF52283">
    <property type="entry name" value="Formate/glycerate dehydrogenase catalytic domain-like"/>
    <property type="match status" value="1"/>
</dbReference>